<feature type="domain" description="VWFA" evidence="2">
    <location>
        <begin position="86"/>
        <end position="281"/>
    </location>
</feature>
<dbReference type="NCBIfam" id="TIGR03436">
    <property type="entry name" value="acidobact_VWFA"/>
    <property type="match status" value="1"/>
</dbReference>
<evidence type="ECO:0000313" key="3">
    <source>
        <dbReference type="EMBL" id="UWZ83062.1"/>
    </source>
</evidence>
<sequence>MPNRKRLWCPARLVALLIFAAALVPAHAQDQPTFRSETHLIDFTFSVRKADGTLVKSLTRDDFQITEDGVPQKIAFFGKETDLPLTLGLIVDASDSQSKFIKRHYKDIEKFLKTVMGPNDQAFTLCFGNHLRLTNDSSSSVGDIMDGLNRFDHGDRNFPELAPDDKREGGTALYDAIYYGVRQKLSQAQGRRRALILFTDGEENSSAHDLLEAIGIAQDSDTLIYAIRYTESEKHGLTAHSRQGIAALHHLSAETGGTDFDALHVDMPKAFEQISEELRSLYSIAYHSTHHKRDGTFHKVVISTEESSYNVRARTGYYAR</sequence>
<name>A0A9J7BQ44_9BACT</name>
<dbReference type="Proteomes" id="UP001059380">
    <property type="component" value="Chromosome"/>
</dbReference>
<dbReference type="KEGG" id="orp:MOP44_21135"/>
<keyword evidence="1" id="KW-0732">Signal</keyword>
<dbReference type="EMBL" id="CP093313">
    <property type="protein sequence ID" value="UWZ83062.1"/>
    <property type="molecule type" value="Genomic_DNA"/>
</dbReference>
<reference evidence="3" key="1">
    <citation type="submission" date="2021-04" db="EMBL/GenBank/DDBJ databases">
        <title>Phylogenetic analysis of Acidobacteriaceae.</title>
        <authorList>
            <person name="Qiu L."/>
            <person name="Zhang Q."/>
        </authorList>
    </citation>
    <scope>NUCLEOTIDE SEQUENCE</scope>
    <source>
        <strain evidence="3">DSM 25168</strain>
    </source>
</reference>
<proteinExistence type="predicted"/>
<accession>A0A9J7BQ44</accession>
<dbReference type="RefSeq" id="WP_260792395.1">
    <property type="nucleotide sequence ID" value="NZ_CP093313.1"/>
</dbReference>
<dbReference type="Pfam" id="PF00092">
    <property type="entry name" value="VWA"/>
    <property type="match status" value="1"/>
</dbReference>
<dbReference type="SUPFAM" id="SSF53300">
    <property type="entry name" value="vWA-like"/>
    <property type="match status" value="1"/>
</dbReference>
<evidence type="ECO:0000313" key="4">
    <source>
        <dbReference type="Proteomes" id="UP001059380"/>
    </source>
</evidence>
<evidence type="ECO:0000259" key="2">
    <source>
        <dbReference type="PROSITE" id="PS50234"/>
    </source>
</evidence>
<dbReference type="Gene3D" id="3.40.50.410">
    <property type="entry name" value="von Willebrand factor, type A domain"/>
    <property type="match status" value="1"/>
</dbReference>
<dbReference type="AlphaFoldDB" id="A0A9J7BQ44"/>
<dbReference type="PROSITE" id="PS50234">
    <property type="entry name" value="VWFA"/>
    <property type="match status" value="1"/>
</dbReference>
<feature type="signal peptide" evidence="1">
    <location>
        <begin position="1"/>
        <end position="28"/>
    </location>
</feature>
<protein>
    <submittedName>
        <fullName evidence="3">VWA domain-containing protein</fullName>
    </submittedName>
</protein>
<gene>
    <name evidence="3" type="ORF">MOP44_21135</name>
</gene>
<dbReference type="InterPro" id="IPR036465">
    <property type="entry name" value="vWFA_dom_sf"/>
</dbReference>
<evidence type="ECO:0000256" key="1">
    <source>
        <dbReference type="SAM" id="SignalP"/>
    </source>
</evidence>
<organism evidence="3 4">
    <name type="scientific">Occallatibacter riparius</name>
    <dbReference type="NCBI Taxonomy" id="1002689"/>
    <lineage>
        <taxon>Bacteria</taxon>
        <taxon>Pseudomonadati</taxon>
        <taxon>Acidobacteriota</taxon>
        <taxon>Terriglobia</taxon>
        <taxon>Terriglobales</taxon>
        <taxon>Acidobacteriaceae</taxon>
        <taxon>Occallatibacter</taxon>
    </lineage>
</organism>
<dbReference type="InterPro" id="IPR002035">
    <property type="entry name" value="VWF_A"/>
</dbReference>
<dbReference type="InterPro" id="IPR017802">
    <property type="entry name" value="VWFA-rel_acidobac-type"/>
</dbReference>
<keyword evidence="4" id="KW-1185">Reference proteome</keyword>
<feature type="chain" id="PRO_5039893162" evidence="1">
    <location>
        <begin position="29"/>
        <end position="320"/>
    </location>
</feature>